<evidence type="ECO:0000259" key="2">
    <source>
        <dbReference type="Pfam" id="PF23493"/>
    </source>
</evidence>
<dbReference type="OrthoDB" id="5145029at2"/>
<dbReference type="InterPro" id="IPR057798">
    <property type="entry name" value="PH_YqeB"/>
</dbReference>
<name>A0A1H7CRR6_9ACTN</name>
<sequence length="233" mass="24822">MTAYGTPTVVSGGATELLVLWGGIPLVGGAAGGLLAAGSGWVAGLPWAPMQGLFRLVDGLPDGYALTGGVGAGVLVGLVIAAIGHAERVRVTVSGHQARLRRGSTEREFGRRDTGAVFVDGKDLVLLGTDDGELVRQRGDLPAERLADAFRAHGWPWVDTDPHRTAYRRWVPDLPGLPAGADALMRARQEALEHDRGDEARELRTELARYGVVVRDDGKRQHFRLTRSATPPA</sequence>
<protein>
    <recommendedName>
        <fullName evidence="6">DUF308 domain-containing protein</fullName>
    </recommendedName>
</protein>
<proteinExistence type="predicted"/>
<organism evidence="4 5">
    <name type="scientific">Micromonospora phaseoli</name>
    <dbReference type="NCBI Taxonomy" id="1144548"/>
    <lineage>
        <taxon>Bacteria</taxon>
        <taxon>Bacillati</taxon>
        <taxon>Actinomycetota</taxon>
        <taxon>Actinomycetes</taxon>
        <taxon>Micromonosporales</taxon>
        <taxon>Micromonosporaceae</taxon>
        <taxon>Micromonospora</taxon>
    </lineage>
</organism>
<gene>
    <name evidence="4" type="ORF">SAMN05443287_110109</name>
</gene>
<keyword evidence="1" id="KW-0472">Membrane</keyword>
<evidence type="ECO:0000259" key="3">
    <source>
        <dbReference type="Pfam" id="PF23494"/>
    </source>
</evidence>
<keyword evidence="5" id="KW-1185">Reference proteome</keyword>
<feature type="transmembrane region" description="Helical" evidence="1">
    <location>
        <begin position="63"/>
        <end position="84"/>
    </location>
</feature>
<evidence type="ECO:0008006" key="6">
    <source>
        <dbReference type="Google" id="ProtNLM"/>
    </source>
</evidence>
<feature type="domain" description="Cysteinyl-tRNA ligase anticodon binding" evidence="2">
    <location>
        <begin position="175"/>
        <end position="224"/>
    </location>
</feature>
<dbReference type="RefSeq" id="WP_092382170.1">
    <property type="nucleotide sequence ID" value="NZ_BOPI01000047.1"/>
</dbReference>
<evidence type="ECO:0000313" key="5">
    <source>
        <dbReference type="Proteomes" id="UP000198707"/>
    </source>
</evidence>
<dbReference type="AlphaFoldDB" id="A0A1H7CRR6"/>
<keyword evidence="1" id="KW-0812">Transmembrane</keyword>
<evidence type="ECO:0000313" key="4">
    <source>
        <dbReference type="EMBL" id="SEJ92176.1"/>
    </source>
</evidence>
<feature type="transmembrane region" description="Helical" evidence="1">
    <location>
        <begin position="18"/>
        <end position="43"/>
    </location>
</feature>
<dbReference type="Pfam" id="PF23493">
    <property type="entry name" value="CysS_C"/>
    <property type="match status" value="1"/>
</dbReference>
<keyword evidence="1" id="KW-1133">Transmembrane helix</keyword>
<dbReference type="Proteomes" id="UP000198707">
    <property type="component" value="Unassembled WGS sequence"/>
</dbReference>
<feature type="domain" description="YqeB PH" evidence="3">
    <location>
        <begin position="8"/>
        <end position="157"/>
    </location>
</feature>
<dbReference type="InterPro" id="IPR056411">
    <property type="entry name" value="CysS_C"/>
</dbReference>
<accession>A0A1H7CRR6</accession>
<dbReference type="EMBL" id="FNYV01000010">
    <property type="protein sequence ID" value="SEJ92176.1"/>
    <property type="molecule type" value="Genomic_DNA"/>
</dbReference>
<dbReference type="STRING" id="1144548.SAMN05443287_110109"/>
<reference evidence="5" key="1">
    <citation type="submission" date="2016-10" db="EMBL/GenBank/DDBJ databases">
        <authorList>
            <person name="Varghese N."/>
            <person name="Submissions S."/>
        </authorList>
    </citation>
    <scope>NUCLEOTIDE SEQUENCE [LARGE SCALE GENOMIC DNA]</scope>
    <source>
        <strain evidence="5">CGMCC 4.7038</strain>
    </source>
</reference>
<evidence type="ECO:0000256" key="1">
    <source>
        <dbReference type="SAM" id="Phobius"/>
    </source>
</evidence>
<dbReference type="Pfam" id="PF23494">
    <property type="entry name" value="bPH_10"/>
    <property type="match status" value="1"/>
</dbReference>